<keyword evidence="16" id="KW-1185">Reference proteome</keyword>
<accession>A0AAX4L3N0</accession>
<proteinExistence type="inferred from homology"/>
<dbReference type="GeneID" id="89336369"/>
<evidence type="ECO:0000256" key="3">
    <source>
        <dbReference type="ARBA" id="ARBA00022670"/>
    </source>
</evidence>
<keyword evidence="4 9" id="KW-0479">Metal-binding</keyword>
<feature type="domain" description="Aminopeptidase N-like N-terminal" evidence="14">
    <location>
        <begin position="6"/>
        <end position="166"/>
    </location>
</feature>
<name>A0AAX4L3N0_9CREN</name>
<dbReference type="GO" id="GO:0005737">
    <property type="term" value="C:cytoplasm"/>
    <property type="evidence" value="ECO:0007669"/>
    <property type="project" value="TreeGrafter"/>
</dbReference>
<evidence type="ECO:0000256" key="10">
    <source>
        <dbReference type="PIRSR" id="PIRSR634016-4"/>
    </source>
</evidence>
<dbReference type="SUPFAM" id="SSF63737">
    <property type="entry name" value="Leukotriene A4 hydrolase N-terminal domain"/>
    <property type="match status" value="1"/>
</dbReference>
<evidence type="ECO:0000256" key="1">
    <source>
        <dbReference type="ARBA" id="ARBA00010136"/>
    </source>
</evidence>
<dbReference type="AlphaFoldDB" id="A0AAX4L3N0"/>
<dbReference type="Gene3D" id="2.60.40.1730">
    <property type="entry name" value="tricorn interacting facor f3 domain"/>
    <property type="match status" value="1"/>
</dbReference>
<dbReference type="InterPro" id="IPR034016">
    <property type="entry name" value="M1_APN-typ"/>
</dbReference>
<keyword evidence="7 11" id="KW-0482">Metalloprotease</keyword>
<gene>
    <name evidence="15" type="ORF">V6M85_06335</name>
</gene>
<evidence type="ECO:0000256" key="8">
    <source>
        <dbReference type="PIRSR" id="PIRSR634016-1"/>
    </source>
</evidence>
<dbReference type="FunFam" id="1.10.390.10:FF:000006">
    <property type="entry name" value="Puromycin-sensitive aminopeptidase"/>
    <property type="match status" value="1"/>
</dbReference>
<dbReference type="EMBL" id="CP146016">
    <property type="protein sequence ID" value="WWQ61681.1"/>
    <property type="molecule type" value="Genomic_DNA"/>
</dbReference>
<dbReference type="GO" id="GO:0043171">
    <property type="term" value="P:peptide catabolic process"/>
    <property type="evidence" value="ECO:0007669"/>
    <property type="project" value="TreeGrafter"/>
</dbReference>
<evidence type="ECO:0000256" key="11">
    <source>
        <dbReference type="RuleBase" id="RU364040"/>
    </source>
</evidence>
<dbReference type="GO" id="GO:0005615">
    <property type="term" value="C:extracellular space"/>
    <property type="evidence" value="ECO:0007669"/>
    <property type="project" value="TreeGrafter"/>
</dbReference>
<protein>
    <recommendedName>
        <fullName evidence="11">Aminopeptidase</fullName>
        <ecNumber evidence="11">3.4.11.-</ecNumber>
    </recommendedName>
</protein>
<evidence type="ECO:0000256" key="7">
    <source>
        <dbReference type="ARBA" id="ARBA00023049"/>
    </source>
</evidence>
<dbReference type="GO" id="GO:0042277">
    <property type="term" value="F:peptide binding"/>
    <property type="evidence" value="ECO:0007669"/>
    <property type="project" value="TreeGrafter"/>
</dbReference>
<dbReference type="GO" id="GO:0006508">
    <property type="term" value="P:proteolysis"/>
    <property type="evidence" value="ECO:0007669"/>
    <property type="project" value="UniProtKB-KW"/>
</dbReference>
<dbReference type="InterPro" id="IPR014782">
    <property type="entry name" value="Peptidase_M1_dom"/>
</dbReference>
<feature type="active site" description="Proton acceptor" evidence="8">
    <location>
        <position position="272"/>
    </location>
</feature>
<evidence type="ECO:0000259" key="14">
    <source>
        <dbReference type="Pfam" id="PF17900"/>
    </source>
</evidence>
<feature type="binding site" evidence="9">
    <location>
        <position position="294"/>
    </location>
    <ligand>
        <name>Zn(2+)</name>
        <dbReference type="ChEBI" id="CHEBI:29105"/>
        <note>catalytic</note>
    </ligand>
</feature>
<dbReference type="InterPro" id="IPR001930">
    <property type="entry name" value="Peptidase_M1"/>
</dbReference>
<evidence type="ECO:0000256" key="4">
    <source>
        <dbReference type="ARBA" id="ARBA00022723"/>
    </source>
</evidence>
<feature type="domain" description="ERAP1-like C-terminal" evidence="13">
    <location>
        <begin position="486"/>
        <end position="775"/>
    </location>
</feature>
<evidence type="ECO:0000259" key="13">
    <source>
        <dbReference type="Pfam" id="PF11838"/>
    </source>
</evidence>
<dbReference type="InterPro" id="IPR027268">
    <property type="entry name" value="Peptidase_M4/M1_CTD_sf"/>
</dbReference>
<organism evidence="15 16">
    <name type="scientific">Sulfolobus tengchongensis</name>
    <dbReference type="NCBI Taxonomy" id="207809"/>
    <lineage>
        <taxon>Archaea</taxon>
        <taxon>Thermoproteota</taxon>
        <taxon>Thermoprotei</taxon>
        <taxon>Sulfolobales</taxon>
        <taxon>Sulfolobaceae</taxon>
        <taxon>Sulfolobus</taxon>
    </lineage>
</organism>
<dbReference type="GO" id="GO:0016020">
    <property type="term" value="C:membrane"/>
    <property type="evidence" value="ECO:0007669"/>
    <property type="project" value="TreeGrafter"/>
</dbReference>
<dbReference type="Pfam" id="PF11838">
    <property type="entry name" value="ERAP1_C"/>
    <property type="match status" value="1"/>
</dbReference>
<keyword evidence="5 11" id="KW-0378">Hydrolase</keyword>
<dbReference type="PANTHER" id="PTHR11533:SF174">
    <property type="entry name" value="PUROMYCIN-SENSITIVE AMINOPEPTIDASE-RELATED"/>
    <property type="match status" value="1"/>
</dbReference>
<feature type="binding site" evidence="9">
    <location>
        <position position="275"/>
    </location>
    <ligand>
        <name>Zn(2+)</name>
        <dbReference type="ChEBI" id="CHEBI:29105"/>
        <note>catalytic</note>
    </ligand>
</feature>
<dbReference type="EC" id="3.4.11.-" evidence="11"/>
<dbReference type="PANTHER" id="PTHR11533">
    <property type="entry name" value="PROTEASE M1 ZINC METALLOPROTEASE"/>
    <property type="match status" value="1"/>
</dbReference>
<dbReference type="Gene3D" id="1.25.50.20">
    <property type="match status" value="1"/>
</dbReference>
<evidence type="ECO:0000256" key="9">
    <source>
        <dbReference type="PIRSR" id="PIRSR634016-3"/>
    </source>
</evidence>
<reference evidence="15 16" key="1">
    <citation type="submission" date="2024-02" db="EMBL/GenBank/DDBJ databases">
        <title>STSV induces naive adaptation in Sulfolobus.</title>
        <authorList>
            <person name="Xiang X."/>
            <person name="Song M."/>
        </authorList>
    </citation>
    <scope>NUCLEOTIDE SEQUENCE [LARGE SCALE GENOMIC DNA]</scope>
    <source>
        <strain evidence="15 16">RT2</strain>
    </source>
</reference>
<dbReference type="Proteomes" id="UP001432202">
    <property type="component" value="Chromosome"/>
</dbReference>
<dbReference type="CDD" id="cd09601">
    <property type="entry name" value="M1_APN-Q_like"/>
    <property type="match status" value="1"/>
</dbReference>
<feature type="domain" description="Peptidase M1 membrane alanine aminopeptidase" evidence="12">
    <location>
        <begin position="200"/>
        <end position="416"/>
    </location>
</feature>
<keyword evidence="3 11" id="KW-0645">Protease</keyword>
<dbReference type="GO" id="GO:0070006">
    <property type="term" value="F:metalloaminopeptidase activity"/>
    <property type="evidence" value="ECO:0007669"/>
    <property type="project" value="TreeGrafter"/>
</dbReference>
<dbReference type="SUPFAM" id="SSF55486">
    <property type="entry name" value="Metalloproteases ('zincins'), catalytic domain"/>
    <property type="match status" value="1"/>
</dbReference>
<feature type="site" description="Transition state stabilizer" evidence="10">
    <location>
        <position position="357"/>
    </location>
</feature>
<dbReference type="GO" id="GO:0008270">
    <property type="term" value="F:zinc ion binding"/>
    <property type="evidence" value="ECO:0007669"/>
    <property type="project" value="UniProtKB-UniRule"/>
</dbReference>
<dbReference type="InterPro" id="IPR024571">
    <property type="entry name" value="ERAP1-like_C_dom"/>
</dbReference>
<evidence type="ECO:0000256" key="6">
    <source>
        <dbReference type="ARBA" id="ARBA00022833"/>
    </source>
</evidence>
<keyword evidence="6 9" id="KW-0862">Zinc</keyword>
<dbReference type="InterPro" id="IPR050344">
    <property type="entry name" value="Peptidase_M1_aminopeptidases"/>
</dbReference>
<dbReference type="Pfam" id="PF17900">
    <property type="entry name" value="Peptidase_M1_N"/>
    <property type="match status" value="1"/>
</dbReference>
<feature type="binding site" evidence="9">
    <location>
        <position position="271"/>
    </location>
    <ligand>
        <name>Zn(2+)</name>
        <dbReference type="ChEBI" id="CHEBI:29105"/>
        <note>catalytic</note>
    </ligand>
</feature>
<evidence type="ECO:0000256" key="5">
    <source>
        <dbReference type="ARBA" id="ARBA00022801"/>
    </source>
</evidence>
<dbReference type="PRINTS" id="PR00756">
    <property type="entry name" value="ALADIPTASE"/>
</dbReference>
<comment type="similarity">
    <text evidence="1 11">Belongs to the peptidase M1 family.</text>
</comment>
<evidence type="ECO:0000259" key="12">
    <source>
        <dbReference type="Pfam" id="PF01433"/>
    </source>
</evidence>
<keyword evidence="2 11" id="KW-0031">Aminopeptidase</keyword>
<dbReference type="Pfam" id="PF01433">
    <property type="entry name" value="Peptidase_M1"/>
    <property type="match status" value="1"/>
</dbReference>
<dbReference type="Gene3D" id="2.60.40.1910">
    <property type="match status" value="1"/>
</dbReference>
<dbReference type="InterPro" id="IPR045357">
    <property type="entry name" value="Aminopeptidase_N-like_N"/>
</dbReference>
<dbReference type="InterPro" id="IPR042097">
    <property type="entry name" value="Aminopeptidase_N-like_N_sf"/>
</dbReference>
<dbReference type="Gene3D" id="1.10.390.10">
    <property type="entry name" value="Neutral Protease Domain 2"/>
    <property type="match status" value="1"/>
</dbReference>
<evidence type="ECO:0000256" key="2">
    <source>
        <dbReference type="ARBA" id="ARBA00022438"/>
    </source>
</evidence>
<evidence type="ECO:0000313" key="15">
    <source>
        <dbReference type="EMBL" id="WWQ61681.1"/>
    </source>
</evidence>
<sequence length="787" mass="90891">MLNIERYEIFLDFNGYNYDGIEKITLTSTEEKLELDSVNLQIESVKADGKDVQFKVEGEKLIVYSSVKRELEIRFKGKASENSILGIYVAPYNGKGMITTQFEAIYARRFIPCFDHPALKARFRLSVRVDRGLRVISNMPVESVEDSGGGKVVYHFQETPRMSTYLLYLGIGEFEEIVDESKRPTIIVATTPGKVQRGRFSMDVARKVIDFYEKYYEIPYQLPKVHLIQVPDFAAGAMENWGAITFRETALLADDSSSVYQRFRVAEVVAHELAHQWFGNLVTLKWWDDLWLNESFATFMSYKSLKSIFPQWDSEGHLIYSETLSALEDDSLSTTHPIEAHVKDPHEIEQMFDNISYGKGASILRMIEAYVGEENFRRGVVDYLNSFKFGNAEGKDLWNSISKVTGKDIGLIMSDWITKPGYPVVFVSVNDGIIRLYQKRFTLLNYNLSEIYKIPLTYEVNGRFNTFLLDKESAEIDFREEKINSIKVNVSRTGFYRVFYDPLELVFSSKLNTYEELGLVNDYWNFLLADMVDVKTYFGVVNRFINTSNSFTSREIASQLLTLYYVTRKQYGKDFLSNQMRVFKKARDDLGRLAYSSIVKTLAILDEDFALGLSVLFDYYDSVDSNIKEAVAISYAITTNDFNTLFEKYSRYNIDEEKNRMLSAIVSIRDKSVVDKVFSMVFNRTIKAQDVRFTISSLIHNPYVREEACGYLQDNFAKVKDFVTTVYGGPWGLGSIVRGMIMCGVDKPDEIVDFLEKIKYKEIERPVRESIEWIKIYSRLKQKFSQL</sequence>
<evidence type="ECO:0000313" key="16">
    <source>
        <dbReference type="Proteomes" id="UP001432202"/>
    </source>
</evidence>
<comment type="cofactor">
    <cofactor evidence="9 11">
        <name>Zn(2+)</name>
        <dbReference type="ChEBI" id="CHEBI:29105"/>
    </cofactor>
    <text evidence="9 11">Binds 1 zinc ion per subunit.</text>
</comment>
<dbReference type="RefSeq" id="WP_338604391.1">
    <property type="nucleotide sequence ID" value="NZ_CP146016.1"/>
</dbReference>